<evidence type="ECO:0000313" key="1">
    <source>
        <dbReference type="EMBL" id="EKV05024.1"/>
    </source>
</evidence>
<dbReference type="KEGG" id="pdp:PDIP_85160"/>
<proteinExistence type="predicted"/>
<evidence type="ECO:0000313" key="2">
    <source>
        <dbReference type="Proteomes" id="UP000009886"/>
    </source>
</evidence>
<dbReference type="AlphaFoldDB" id="K9F7F0"/>
<dbReference type="VEuPathDB" id="FungiDB:PDIP_85160"/>
<dbReference type="Proteomes" id="UP000009886">
    <property type="component" value="Unassembled WGS sequence"/>
</dbReference>
<dbReference type="EMBL" id="AKCU01000510">
    <property type="protein sequence ID" value="EKV05024.1"/>
    <property type="molecule type" value="Genomic_DNA"/>
</dbReference>
<organism evidence="1 2">
    <name type="scientific">Penicillium digitatum (strain Pd1 / CECT 20795)</name>
    <name type="common">Green mold</name>
    <dbReference type="NCBI Taxonomy" id="1170230"/>
    <lineage>
        <taxon>Eukaryota</taxon>
        <taxon>Fungi</taxon>
        <taxon>Dikarya</taxon>
        <taxon>Ascomycota</taxon>
        <taxon>Pezizomycotina</taxon>
        <taxon>Eurotiomycetes</taxon>
        <taxon>Eurotiomycetidae</taxon>
        <taxon>Eurotiales</taxon>
        <taxon>Aspergillaceae</taxon>
        <taxon>Penicillium</taxon>
    </lineage>
</organism>
<gene>
    <name evidence="1" type="ORF">PDIP_85160</name>
</gene>
<dbReference type="HOGENOM" id="CLU_3069406_0_0_1"/>
<accession>K9F7F0</accession>
<name>K9F7F0_PEND1</name>
<protein>
    <submittedName>
        <fullName evidence="1">Uncharacterized protein</fullName>
    </submittedName>
</protein>
<sequence>MIPYAPNGQAALQPELCLRRKENVYKSQGRHCATVDRNRRRELVKELYKELWG</sequence>
<comment type="caution">
    <text evidence="1">The sequence shown here is derived from an EMBL/GenBank/DDBJ whole genome shotgun (WGS) entry which is preliminary data.</text>
</comment>
<reference evidence="2" key="1">
    <citation type="journal article" date="2012" name="BMC Genomics">
        <title>Genome sequence of the necrotrophic fungus Penicillium digitatum, the main postharvest pathogen of citrus.</title>
        <authorList>
            <person name="Marcet-Houben M."/>
            <person name="Ballester A.-R."/>
            <person name="de la Fuente B."/>
            <person name="Harries E."/>
            <person name="Marcos J.F."/>
            <person name="Gonzalez-Candelas L."/>
            <person name="Gabaldon T."/>
        </authorList>
    </citation>
    <scope>NUCLEOTIDE SEQUENCE [LARGE SCALE GENOMIC DNA]</scope>
    <source>
        <strain evidence="2">Pd1 / CECT 20795</strain>
    </source>
</reference>